<dbReference type="EMBL" id="LSYS01006629">
    <property type="protein sequence ID" value="OPJ74762.1"/>
    <property type="molecule type" value="Genomic_DNA"/>
</dbReference>
<gene>
    <name evidence="2" type="ORF">AV530_018298</name>
</gene>
<comment type="caution">
    <text evidence="2">The sequence shown here is derived from an EMBL/GenBank/DDBJ whole genome shotgun (WGS) entry which is preliminary data.</text>
</comment>
<organism evidence="2 3">
    <name type="scientific">Patagioenas fasciata monilis</name>
    <dbReference type="NCBI Taxonomy" id="372326"/>
    <lineage>
        <taxon>Eukaryota</taxon>
        <taxon>Metazoa</taxon>
        <taxon>Chordata</taxon>
        <taxon>Craniata</taxon>
        <taxon>Vertebrata</taxon>
        <taxon>Euteleostomi</taxon>
        <taxon>Archelosauria</taxon>
        <taxon>Archosauria</taxon>
        <taxon>Dinosauria</taxon>
        <taxon>Saurischia</taxon>
        <taxon>Theropoda</taxon>
        <taxon>Coelurosauria</taxon>
        <taxon>Aves</taxon>
        <taxon>Neognathae</taxon>
        <taxon>Neoaves</taxon>
        <taxon>Columbimorphae</taxon>
        <taxon>Columbiformes</taxon>
        <taxon>Columbidae</taxon>
        <taxon>Patagioenas</taxon>
    </lineage>
</organism>
<dbReference type="Proteomes" id="UP000190648">
    <property type="component" value="Unassembled WGS sequence"/>
</dbReference>
<evidence type="ECO:0000313" key="2">
    <source>
        <dbReference type="EMBL" id="OPJ74762.1"/>
    </source>
</evidence>
<dbReference type="AlphaFoldDB" id="A0A1V4JRD8"/>
<evidence type="ECO:0000313" key="3">
    <source>
        <dbReference type="Proteomes" id="UP000190648"/>
    </source>
</evidence>
<accession>A0A1V4JRD8</accession>
<feature type="compositionally biased region" description="Polar residues" evidence="1">
    <location>
        <begin position="50"/>
        <end position="70"/>
    </location>
</feature>
<feature type="region of interest" description="Disordered" evidence="1">
    <location>
        <begin position="48"/>
        <end position="74"/>
    </location>
</feature>
<proteinExistence type="predicted"/>
<reference evidence="2 3" key="1">
    <citation type="submission" date="2016-02" db="EMBL/GenBank/DDBJ databases">
        <title>Band-tailed pigeon sequencing and assembly.</title>
        <authorList>
            <person name="Soares A.E."/>
            <person name="Novak B.J."/>
            <person name="Rice E.S."/>
            <person name="O'Connell B."/>
            <person name="Chang D."/>
            <person name="Weber S."/>
            <person name="Shapiro B."/>
        </authorList>
    </citation>
    <scope>NUCLEOTIDE SEQUENCE [LARGE SCALE GENOMIC DNA]</scope>
    <source>
        <strain evidence="2">BTP2013</strain>
        <tissue evidence="2">Blood</tissue>
    </source>
</reference>
<protein>
    <submittedName>
        <fullName evidence="2">Uncharacterized protein</fullName>
    </submittedName>
</protein>
<name>A0A1V4JRD8_PATFA</name>
<keyword evidence="3" id="KW-1185">Reference proteome</keyword>
<evidence type="ECO:0000256" key="1">
    <source>
        <dbReference type="SAM" id="MobiDB-lite"/>
    </source>
</evidence>
<sequence length="105" mass="11131">MVAAVSPKRHQGKATSGKHPSPPQGIQAIQSSVLLLVADCELRRREDATSVCQAQSNDQNVTTSSLSVTPAGNDPEESFCLENRVLQQQLQGPSKGATCKACRKG</sequence>
<feature type="region of interest" description="Disordered" evidence="1">
    <location>
        <begin position="1"/>
        <end position="27"/>
    </location>
</feature>